<protein>
    <recommendedName>
        <fullName evidence="2">Phytase-like domain-containing protein</fullName>
    </recommendedName>
</protein>
<sequence length="566" mass="61621">MTADLQQPTPRQLQDDAMSMKSWHLHGYATLFITTTKVYYFYFSKDLATMYLSLITSVLLASTASALPQRRQDAVNTTTCNGKTYEYLSLAGYGFTAPNSQDKFGDTAAGIGSSAAIDAKTWTLHDNGTYTGLLYALPDRGWNTEGTLNYQPRVHKFQIQFDPASTGPSPNLQLHYLDTIRFSSDADVPFTGIDPNILPPYLTTSDGTTLPSATYEGDGFGGDGPGGSRPSLDSEGIVLMPDGTMYISDEYGDYIYHFAADGKLITAIPPPEPFIPIRNGSVSFSAASPPRYDPDRETIPEDPDFGRVNNQGYEGLTGSPDGKYLYVLTQSSLIQDGGAEGDELARWSRLVKLDLSASEGGVPPVVGQYVVPLPVYADEDDELDVAAQSEIKYVSETQFLVMARDGNGWGQDETESKYRRADVFDISGATDVNGRQTVAPESILADDIVVATYCTFLDFNVNSELAKFGLQNGGDQDIGLLNEKWESLVLVPVQPAAAGQWGQWTGKQDANDEYFLFSLSDNDFITQDGYMNGGALPYSDESGYDLLNQVLVFRVRLPAGAKPLTG</sequence>
<dbReference type="PANTHER" id="PTHR37957:SF1">
    <property type="entry name" value="PHYTASE-LIKE DOMAIN-CONTAINING PROTEIN"/>
    <property type="match status" value="1"/>
</dbReference>
<dbReference type="PANTHER" id="PTHR37957">
    <property type="entry name" value="BLR7070 PROTEIN"/>
    <property type="match status" value="1"/>
</dbReference>
<dbReference type="SUPFAM" id="SSF82171">
    <property type="entry name" value="DPP6 N-terminal domain-like"/>
    <property type="match status" value="1"/>
</dbReference>
<accession>A0ABR0KJ69</accession>
<feature type="domain" description="Phytase-like" evidence="2">
    <location>
        <begin position="132"/>
        <end position="452"/>
    </location>
</feature>
<feature type="region of interest" description="Disordered" evidence="1">
    <location>
        <begin position="286"/>
        <end position="307"/>
    </location>
</feature>
<gene>
    <name evidence="3" type="ORF">LTR24_002641</name>
</gene>
<evidence type="ECO:0000313" key="3">
    <source>
        <dbReference type="EMBL" id="KAK5096236.1"/>
    </source>
</evidence>
<organism evidence="3 4">
    <name type="scientific">Lithohypha guttulata</name>
    <dbReference type="NCBI Taxonomy" id="1690604"/>
    <lineage>
        <taxon>Eukaryota</taxon>
        <taxon>Fungi</taxon>
        <taxon>Dikarya</taxon>
        <taxon>Ascomycota</taxon>
        <taxon>Pezizomycotina</taxon>
        <taxon>Eurotiomycetes</taxon>
        <taxon>Chaetothyriomycetidae</taxon>
        <taxon>Chaetothyriales</taxon>
        <taxon>Trichomeriaceae</taxon>
        <taxon>Lithohypha</taxon>
    </lineage>
</organism>
<comment type="caution">
    <text evidence="3">The sequence shown here is derived from an EMBL/GenBank/DDBJ whole genome shotgun (WGS) entry which is preliminary data.</text>
</comment>
<keyword evidence="4" id="KW-1185">Reference proteome</keyword>
<evidence type="ECO:0000313" key="4">
    <source>
        <dbReference type="Proteomes" id="UP001345013"/>
    </source>
</evidence>
<reference evidence="3 4" key="1">
    <citation type="submission" date="2023-08" db="EMBL/GenBank/DDBJ databases">
        <title>Black Yeasts Isolated from many extreme environments.</title>
        <authorList>
            <person name="Coleine C."/>
            <person name="Stajich J.E."/>
            <person name="Selbmann L."/>
        </authorList>
    </citation>
    <scope>NUCLEOTIDE SEQUENCE [LARGE SCALE GENOMIC DNA]</scope>
    <source>
        <strain evidence="3 4">CCFEE 5885</strain>
    </source>
</reference>
<name>A0ABR0KJ69_9EURO</name>
<proteinExistence type="predicted"/>
<dbReference type="InterPro" id="IPR027372">
    <property type="entry name" value="Phytase-like_dom"/>
</dbReference>
<dbReference type="Pfam" id="PF13449">
    <property type="entry name" value="Phytase-like"/>
    <property type="match status" value="1"/>
</dbReference>
<evidence type="ECO:0000256" key="1">
    <source>
        <dbReference type="SAM" id="MobiDB-lite"/>
    </source>
</evidence>
<dbReference type="EMBL" id="JAVRRG010000023">
    <property type="protein sequence ID" value="KAK5096236.1"/>
    <property type="molecule type" value="Genomic_DNA"/>
</dbReference>
<dbReference type="SUPFAM" id="SSF63829">
    <property type="entry name" value="Calcium-dependent phosphotriesterase"/>
    <property type="match status" value="1"/>
</dbReference>
<dbReference type="Proteomes" id="UP001345013">
    <property type="component" value="Unassembled WGS sequence"/>
</dbReference>
<evidence type="ECO:0000259" key="2">
    <source>
        <dbReference type="Pfam" id="PF13449"/>
    </source>
</evidence>